<evidence type="ECO:0000313" key="10">
    <source>
        <dbReference type="Proteomes" id="UP000050827"/>
    </source>
</evidence>
<feature type="signal peptide" evidence="6">
    <location>
        <begin position="1"/>
        <end position="22"/>
    </location>
</feature>
<evidence type="ECO:0000259" key="8">
    <source>
        <dbReference type="Pfam" id="PF14322"/>
    </source>
</evidence>
<comment type="caution">
    <text evidence="9">The sequence shown here is derived from an EMBL/GenBank/DDBJ whole genome shotgun (WGS) entry which is preliminary data.</text>
</comment>
<keyword evidence="3 6" id="KW-0732">Signal</keyword>
<evidence type="ECO:0008006" key="11">
    <source>
        <dbReference type="Google" id="ProtNLM"/>
    </source>
</evidence>
<feature type="domain" description="SusD-like N-terminal" evidence="8">
    <location>
        <begin position="179"/>
        <end position="303"/>
    </location>
</feature>
<keyword evidence="10" id="KW-1185">Reference proteome</keyword>
<proteinExistence type="inferred from homology"/>
<gene>
    <name evidence="9" type="ORF">AAY42_07120</name>
</gene>
<dbReference type="SUPFAM" id="SSF48452">
    <property type="entry name" value="TPR-like"/>
    <property type="match status" value="1"/>
</dbReference>
<dbReference type="Pfam" id="PF14322">
    <property type="entry name" value="SusD-like_3"/>
    <property type="match status" value="1"/>
</dbReference>
<evidence type="ECO:0000256" key="1">
    <source>
        <dbReference type="ARBA" id="ARBA00004442"/>
    </source>
</evidence>
<evidence type="ECO:0000256" key="5">
    <source>
        <dbReference type="ARBA" id="ARBA00023237"/>
    </source>
</evidence>
<dbReference type="Gene3D" id="1.25.40.390">
    <property type="match status" value="1"/>
</dbReference>
<dbReference type="Proteomes" id="UP000050827">
    <property type="component" value="Unassembled WGS sequence"/>
</dbReference>
<dbReference type="InterPro" id="IPR033985">
    <property type="entry name" value="SusD-like_N"/>
</dbReference>
<feature type="domain" description="RagB/SusD" evidence="7">
    <location>
        <begin position="434"/>
        <end position="582"/>
    </location>
</feature>
<comment type="similarity">
    <text evidence="2">Belongs to the SusD family.</text>
</comment>
<dbReference type="Pfam" id="PF07980">
    <property type="entry name" value="SusD_RagB"/>
    <property type="match status" value="1"/>
</dbReference>
<name>A0A0Q1BGX4_9FLAO</name>
<reference evidence="9 10" key="1">
    <citation type="submission" date="2015-04" db="EMBL/GenBank/DDBJ databases">
        <title>Complete genome of flavobacterium.</title>
        <authorList>
            <person name="Kwon Y.M."/>
            <person name="Kim S.-J."/>
        </authorList>
    </citation>
    <scope>NUCLEOTIDE SEQUENCE [LARGE SCALE GENOMIC DNA]</scope>
    <source>
        <strain evidence="9 10">DK169</strain>
    </source>
</reference>
<evidence type="ECO:0000256" key="6">
    <source>
        <dbReference type="SAM" id="SignalP"/>
    </source>
</evidence>
<dbReference type="InterPro" id="IPR012944">
    <property type="entry name" value="SusD_RagB_dom"/>
</dbReference>
<comment type="subcellular location">
    <subcellularLocation>
        <location evidence="1">Cell outer membrane</location>
    </subcellularLocation>
</comment>
<evidence type="ECO:0000313" key="9">
    <source>
        <dbReference type="EMBL" id="KQC29681.1"/>
    </source>
</evidence>
<keyword evidence="4" id="KW-0472">Membrane</keyword>
<dbReference type="GO" id="GO:0009279">
    <property type="term" value="C:cell outer membrane"/>
    <property type="evidence" value="ECO:0007669"/>
    <property type="project" value="UniProtKB-SubCell"/>
</dbReference>
<evidence type="ECO:0000259" key="7">
    <source>
        <dbReference type="Pfam" id="PF07980"/>
    </source>
</evidence>
<dbReference type="InterPro" id="IPR011990">
    <property type="entry name" value="TPR-like_helical_dom_sf"/>
</dbReference>
<protein>
    <recommendedName>
        <fullName evidence="11">Carbohydrate-binding protein SusD</fullName>
    </recommendedName>
</protein>
<evidence type="ECO:0000256" key="3">
    <source>
        <dbReference type="ARBA" id="ARBA00022729"/>
    </source>
</evidence>
<sequence>MKKVLFFFCLCFALLQVSCSNGDSVPPEEEQEVEVGTLEVVTIFEGGELVSDIFISTIPETEEIITNDLGKAIFDNIEIGTYQIIVEPSFLDEGIMVSAEVNDGQTTMVEVVVGPTPISMDPLDIDVLLSATYESLKGNFLFDATGYSHYWGDIGMETIFLNQNSLGIYGELDSYDFSPANSVITDVWAEHYKIIRLTNLGLDSIYENDFVTDNNTDPLTAEAEFRFLRALLYFNLVKLYGNPMLVTTAKIDFDAPLIYEQGRAPVYEQIVEDLKFAQENLVSSSPNNRASNEIATALLGKVYITMAGFPLMDSDKYVLALQELEKVVASFTLEEDYTQVFDLENEITNSEVIFSIDFDNSGNYGVPWGPKGISLNDRFLLSSGFVGEFFNNSEIPSEPVAFPISTADSRFYQNIATFSYQNGVITDENLLANWRPFKFVKNPTVPSVINEESFDYPYLRLADIYLLIAEAENAINGPTNKAYDALNLVRRRAFGDLNHDLQPGLSQNEFFNAIIKERKLELCFEGQLKDDLIRMQALEVEISNFNELHPDRVKDFQLHEYIWPIPQTEILLSPNTVQNPGY</sequence>
<dbReference type="AlphaFoldDB" id="A0A0Q1BGX4"/>
<dbReference type="EMBL" id="LCTZ01000002">
    <property type="protein sequence ID" value="KQC29681.1"/>
    <property type="molecule type" value="Genomic_DNA"/>
</dbReference>
<dbReference type="RefSeq" id="WP_055393699.1">
    <property type="nucleotide sequence ID" value="NZ_LCTZ01000002.1"/>
</dbReference>
<keyword evidence="5" id="KW-0998">Cell outer membrane</keyword>
<organism evidence="9 10">
    <name type="scientific">Flagellimonas eckloniae</name>
    <dbReference type="NCBI Taxonomy" id="346185"/>
    <lineage>
        <taxon>Bacteria</taxon>
        <taxon>Pseudomonadati</taxon>
        <taxon>Bacteroidota</taxon>
        <taxon>Flavobacteriia</taxon>
        <taxon>Flavobacteriales</taxon>
        <taxon>Flavobacteriaceae</taxon>
        <taxon>Flagellimonas</taxon>
    </lineage>
</organism>
<evidence type="ECO:0000256" key="2">
    <source>
        <dbReference type="ARBA" id="ARBA00006275"/>
    </source>
</evidence>
<dbReference type="STRING" id="346185.AAY42_07120"/>
<evidence type="ECO:0000256" key="4">
    <source>
        <dbReference type="ARBA" id="ARBA00023136"/>
    </source>
</evidence>
<accession>A0A0Q1BGX4</accession>
<feature type="chain" id="PRO_5006188668" description="Carbohydrate-binding protein SusD" evidence="6">
    <location>
        <begin position="23"/>
        <end position="582"/>
    </location>
</feature>
<dbReference type="OrthoDB" id="5694214at2"/>